<dbReference type="GO" id="GO:0003729">
    <property type="term" value="F:mRNA binding"/>
    <property type="evidence" value="ECO:0007669"/>
    <property type="project" value="InterPro"/>
</dbReference>
<dbReference type="InterPro" id="IPR038570">
    <property type="entry name" value="HicA_sf"/>
</dbReference>
<organism evidence="8 9">
    <name type="scientific">Thiospirillum jenense</name>
    <dbReference type="NCBI Taxonomy" id="1653858"/>
    <lineage>
        <taxon>Bacteria</taxon>
        <taxon>Pseudomonadati</taxon>
        <taxon>Pseudomonadota</taxon>
        <taxon>Gammaproteobacteria</taxon>
        <taxon>Chromatiales</taxon>
        <taxon>Chromatiaceae</taxon>
        <taxon>Thiospirillum</taxon>
    </lineage>
</organism>
<dbReference type="InterPro" id="IPR012933">
    <property type="entry name" value="HicA_mRNA_interferase"/>
</dbReference>
<evidence type="ECO:0000256" key="7">
    <source>
        <dbReference type="ARBA" id="ARBA00023016"/>
    </source>
</evidence>
<evidence type="ECO:0000256" key="6">
    <source>
        <dbReference type="ARBA" id="ARBA00022884"/>
    </source>
</evidence>
<name>A0A839HJ92_9GAMM</name>
<dbReference type="GO" id="GO:0004519">
    <property type="term" value="F:endonuclease activity"/>
    <property type="evidence" value="ECO:0007669"/>
    <property type="project" value="UniProtKB-KW"/>
</dbReference>
<evidence type="ECO:0000256" key="1">
    <source>
        <dbReference type="ARBA" id="ARBA00006620"/>
    </source>
</evidence>
<reference evidence="8 9" key="1">
    <citation type="journal article" date="2020" name="Arch. Microbiol.">
        <title>The genome sequence of the giant phototrophic gammaproteobacterium Thiospirillum jenense gives insight into its physiological properties and phylogenetic relationships.</title>
        <authorList>
            <person name="Imhoff J.F."/>
            <person name="Meyer T.E."/>
            <person name="Kyndt J.A."/>
        </authorList>
    </citation>
    <scope>NUCLEOTIDE SEQUENCE [LARGE SCALE GENOMIC DNA]</scope>
    <source>
        <strain evidence="8 9">DSM 216</strain>
    </source>
</reference>
<evidence type="ECO:0000256" key="2">
    <source>
        <dbReference type="ARBA" id="ARBA00022649"/>
    </source>
</evidence>
<keyword evidence="9" id="KW-1185">Reference proteome</keyword>
<dbReference type="AlphaFoldDB" id="A0A839HJ92"/>
<comment type="caution">
    <text evidence="8">The sequence shown here is derived from an EMBL/GenBank/DDBJ whole genome shotgun (WGS) entry which is preliminary data.</text>
</comment>
<evidence type="ECO:0000313" key="8">
    <source>
        <dbReference type="EMBL" id="MBB1127056.1"/>
    </source>
</evidence>
<dbReference type="GO" id="GO:0016787">
    <property type="term" value="F:hydrolase activity"/>
    <property type="evidence" value="ECO:0007669"/>
    <property type="project" value="UniProtKB-KW"/>
</dbReference>
<sequence length="66" mass="7254">MPKKIRDLLSALHAAGFVEIPKAGKGSHRKFIHPNYPGAITVSGQLGDDAKRYQEQQIITAIRSVQ</sequence>
<dbReference type="EMBL" id="JABVCQ010000033">
    <property type="protein sequence ID" value="MBB1127056.1"/>
    <property type="molecule type" value="Genomic_DNA"/>
</dbReference>
<comment type="similarity">
    <text evidence="1">Belongs to the HicA mRNA interferase family.</text>
</comment>
<evidence type="ECO:0000256" key="3">
    <source>
        <dbReference type="ARBA" id="ARBA00022722"/>
    </source>
</evidence>
<evidence type="ECO:0000313" key="9">
    <source>
        <dbReference type="Proteomes" id="UP000548632"/>
    </source>
</evidence>
<keyword evidence="7" id="KW-0346">Stress response</keyword>
<keyword evidence="2" id="KW-1277">Toxin-antitoxin system</keyword>
<dbReference type="Pfam" id="PF07927">
    <property type="entry name" value="HicA_toxin"/>
    <property type="match status" value="1"/>
</dbReference>
<dbReference type="RefSeq" id="WP_182584678.1">
    <property type="nucleotide sequence ID" value="NZ_JABVCQ010000033.1"/>
</dbReference>
<evidence type="ECO:0000256" key="4">
    <source>
        <dbReference type="ARBA" id="ARBA00022759"/>
    </source>
</evidence>
<protein>
    <submittedName>
        <fullName evidence="8">Type II toxin-antitoxin system HicA family toxin</fullName>
    </submittedName>
</protein>
<accession>A0A839HJ92</accession>
<keyword evidence="5" id="KW-0378">Hydrolase</keyword>
<proteinExistence type="inferred from homology"/>
<keyword evidence="4" id="KW-0255">Endonuclease</keyword>
<evidence type="ECO:0000256" key="5">
    <source>
        <dbReference type="ARBA" id="ARBA00022801"/>
    </source>
</evidence>
<gene>
    <name evidence="8" type="ORF">HUK38_12590</name>
</gene>
<keyword evidence="3" id="KW-0540">Nuclease</keyword>
<dbReference type="Gene3D" id="3.30.920.30">
    <property type="entry name" value="Hypothetical protein"/>
    <property type="match status" value="1"/>
</dbReference>
<keyword evidence="6" id="KW-0694">RNA-binding</keyword>
<dbReference type="SUPFAM" id="SSF54786">
    <property type="entry name" value="YcfA/nrd intein domain"/>
    <property type="match status" value="1"/>
</dbReference>
<dbReference type="Proteomes" id="UP000548632">
    <property type="component" value="Unassembled WGS sequence"/>
</dbReference>